<evidence type="ECO:0000256" key="14">
    <source>
        <dbReference type="ARBA" id="ARBA00031335"/>
    </source>
</evidence>
<dbReference type="SUPFAM" id="SSF51735">
    <property type="entry name" value="NAD(P)-binding Rossmann-fold domains"/>
    <property type="match status" value="1"/>
</dbReference>
<keyword evidence="8" id="KW-0597">Phosphoprotein</keyword>
<dbReference type="Pfam" id="PF07993">
    <property type="entry name" value="NAD_binding_4"/>
    <property type="match status" value="1"/>
</dbReference>
<evidence type="ECO:0000256" key="9">
    <source>
        <dbReference type="ARBA" id="ARBA00022598"/>
    </source>
</evidence>
<feature type="domain" description="Carrier" evidence="19">
    <location>
        <begin position="637"/>
        <end position="716"/>
    </location>
</feature>
<dbReference type="NCBIfam" id="TIGR01746">
    <property type="entry name" value="Thioester-redct"/>
    <property type="match status" value="1"/>
</dbReference>
<comment type="catalytic activity">
    <reaction evidence="18">
        <text>(S)-2-amino-6-oxohexanoate + NADP(+) + H2O = L-2-aminoadipate + NADPH + 2 H(+)</text>
        <dbReference type="Rhea" id="RHEA:12304"/>
        <dbReference type="ChEBI" id="CHEBI:15377"/>
        <dbReference type="ChEBI" id="CHEBI:15378"/>
        <dbReference type="ChEBI" id="CHEBI:57783"/>
        <dbReference type="ChEBI" id="CHEBI:58321"/>
        <dbReference type="ChEBI" id="CHEBI:58349"/>
        <dbReference type="ChEBI" id="CHEBI:58672"/>
        <dbReference type="EC" id="1.2.1.31"/>
    </reaction>
</comment>
<dbReference type="InterPro" id="IPR013120">
    <property type="entry name" value="FAR_NAD-bd"/>
</dbReference>
<dbReference type="PANTHER" id="PTHR44845:SF1">
    <property type="entry name" value="L-2-AMINOADIPATE REDUCTASE"/>
    <property type="match status" value="1"/>
</dbReference>
<dbReference type="InterPro" id="IPR014397">
    <property type="entry name" value="Lys2"/>
</dbReference>
<dbReference type="Pfam" id="PF00550">
    <property type="entry name" value="PP-binding"/>
    <property type="match status" value="1"/>
</dbReference>
<dbReference type="Gene3D" id="1.10.1200.10">
    <property type="entry name" value="ACP-like"/>
    <property type="match status" value="1"/>
</dbReference>
<evidence type="ECO:0000256" key="1">
    <source>
        <dbReference type="ARBA" id="ARBA00001957"/>
    </source>
</evidence>
<dbReference type="PROSITE" id="PS50075">
    <property type="entry name" value="CARRIER"/>
    <property type="match status" value="1"/>
</dbReference>
<comment type="catalytic activity">
    <reaction evidence="16">
        <text>(S)-2-amino-6-oxohexanoate + AMP + diphosphate + NADP(+) = L-2-aminoadipate + ATP + NADPH + H(+)</text>
        <dbReference type="Rhea" id="RHEA:46936"/>
        <dbReference type="ChEBI" id="CHEBI:15378"/>
        <dbReference type="ChEBI" id="CHEBI:30616"/>
        <dbReference type="ChEBI" id="CHEBI:33019"/>
        <dbReference type="ChEBI" id="CHEBI:57783"/>
        <dbReference type="ChEBI" id="CHEBI:58321"/>
        <dbReference type="ChEBI" id="CHEBI:58349"/>
        <dbReference type="ChEBI" id="CHEBI:58672"/>
        <dbReference type="ChEBI" id="CHEBI:456215"/>
        <dbReference type="EC" id="1.2.1.95"/>
    </reaction>
</comment>
<dbReference type="InterPro" id="IPR020845">
    <property type="entry name" value="AMP-binding_CS"/>
</dbReference>
<dbReference type="CDD" id="cd05235">
    <property type="entry name" value="SDR_e1"/>
    <property type="match status" value="1"/>
</dbReference>
<keyword evidence="7" id="KW-0596">Phosphopantetheine</keyword>
<dbReference type="SMART" id="SM00823">
    <property type="entry name" value="PKS_PP"/>
    <property type="match status" value="1"/>
</dbReference>
<comment type="function">
    <text evidence="2">Catalyzes the activation of alpha-aminoadipate by ATP-dependent adenylation and the reduction of activated alpha-aminoadipate by NADPH. The activated alpha-aminoadipate is bound to the phosphopantheinyl group of the enzyme itself before it is reduced to (S)-2-amino-6-oxohexanoate.</text>
</comment>
<dbReference type="InterPro" id="IPR010071">
    <property type="entry name" value="AA_adenyl_dom"/>
</dbReference>
<evidence type="ECO:0000259" key="19">
    <source>
        <dbReference type="PROSITE" id="PS50075"/>
    </source>
</evidence>
<dbReference type="PROSITE" id="PS00455">
    <property type="entry name" value="AMP_BINDING"/>
    <property type="match status" value="1"/>
</dbReference>
<dbReference type="PIRSF" id="PIRSF001617">
    <property type="entry name" value="Alpha-AR"/>
    <property type="match status" value="1"/>
</dbReference>
<dbReference type="SUPFAM" id="SSF47336">
    <property type="entry name" value="ACP-like"/>
    <property type="match status" value="1"/>
</dbReference>
<name>A0A0L0NLL6_TOLOC</name>
<dbReference type="EC" id="1.2.1.95" evidence="5"/>
<dbReference type="InterPro" id="IPR045851">
    <property type="entry name" value="AMP-bd_C_sf"/>
</dbReference>
<dbReference type="InterPro" id="IPR042099">
    <property type="entry name" value="ANL_N_sf"/>
</dbReference>
<dbReference type="InterPro" id="IPR010080">
    <property type="entry name" value="Thioester_reductase-like_dom"/>
</dbReference>
<dbReference type="EC" id="1.2.1.31" evidence="6"/>
<evidence type="ECO:0000256" key="4">
    <source>
        <dbReference type="ARBA" id="ARBA00006432"/>
    </source>
</evidence>
<dbReference type="UniPathway" id="UPA00033">
    <property type="reaction ID" value="UER00032"/>
</dbReference>
<comment type="cofactor">
    <cofactor evidence="1">
        <name>pantetheine 4'-phosphate</name>
        <dbReference type="ChEBI" id="CHEBI:47942"/>
    </cofactor>
</comment>
<evidence type="ECO:0000256" key="7">
    <source>
        <dbReference type="ARBA" id="ARBA00022450"/>
    </source>
</evidence>
<evidence type="ECO:0000256" key="12">
    <source>
        <dbReference type="ARBA" id="ARBA00023002"/>
    </source>
</evidence>
<evidence type="ECO:0000256" key="5">
    <source>
        <dbReference type="ARBA" id="ARBA00012913"/>
    </source>
</evidence>
<organism evidence="20 21">
    <name type="scientific">Tolypocladium ophioglossoides (strain CBS 100239)</name>
    <name type="common">Snaketongue truffleclub</name>
    <name type="synonym">Elaphocordyceps ophioglossoides</name>
    <dbReference type="NCBI Taxonomy" id="1163406"/>
    <lineage>
        <taxon>Eukaryota</taxon>
        <taxon>Fungi</taxon>
        <taxon>Dikarya</taxon>
        <taxon>Ascomycota</taxon>
        <taxon>Pezizomycotina</taxon>
        <taxon>Sordariomycetes</taxon>
        <taxon>Hypocreomycetidae</taxon>
        <taxon>Hypocreales</taxon>
        <taxon>Ophiocordycipitaceae</taxon>
        <taxon>Tolypocladium</taxon>
    </lineage>
</organism>
<dbReference type="GO" id="GO:0004043">
    <property type="term" value="F:L-aminoadipate-semialdehyde dehydrogenase [NAD(P)+] activity"/>
    <property type="evidence" value="ECO:0007669"/>
    <property type="project" value="UniProtKB-EC"/>
</dbReference>
<dbReference type="Gene3D" id="3.40.50.720">
    <property type="entry name" value="NAD(P)-binding Rossmann-like Domain"/>
    <property type="match status" value="1"/>
</dbReference>
<dbReference type="Proteomes" id="UP000036947">
    <property type="component" value="Unassembled WGS sequence"/>
</dbReference>
<dbReference type="SUPFAM" id="SSF56801">
    <property type="entry name" value="Acetyl-CoA synthetase-like"/>
    <property type="match status" value="1"/>
</dbReference>
<comment type="similarity">
    <text evidence="4">Belongs to the ATP-dependent AMP-binding enzyme family.</text>
</comment>
<evidence type="ECO:0000256" key="2">
    <source>
        <dbReference type="ARBA" id="ARBA00003499"/>
    </source>
</evidence>
<sequence>MAPGCQPDPTIDLDWGGYRGAIHEIFASNAARSPDSTCVIETKSSRSAQRIFTYRQINESSNQLAHHFLAHGCQVGDVVAIYAYRGVDLVVAYMGALKAGATVSVLDPQYPPERQKVLLEVASPSFLVCIQKANQEFGKPSDVVADFIANNLRIKSTVPALELSASGELNGGIVQGKECLSPHVSSRAECPDVLVGPDSIPTLSFTSGSEGRPKGVQGRHFSLTHYFAWMAERFGLSEDDRFTMLSGIAHDPIQRDIFTPLFLGAKIVIPPADVISYELLAEWMRDHRVTVTHLTPAMGQILVGGAVTQFPSLRNAFFVGDLLTKKDCRKLQDLAPNTRIQNLYGSTESQRAVSFFEIPSKASDPAFLEDLPDVIPVGQGMRHVQLLVVSREDRNRLCQVGEQGELFIRAGGLAEGYLGNDDKTAQLNQSKFLPNWFVDPAKWTQQYEQQLASNAHNAPWTKFYKGPRDRLYRTGDLGRLRAGGSVECTGRIDSQVKIRGFRIELGEIDTCLSQHPFVRENLTVVRRDKNEEQTLVTYFVPEINRWFQHLEEEEERQELPDESMGGMLKRFKSLSDDCKTFLAAKVPKYAVPGIFIPLVRMPLNPNGKIDKPSLPFPDAADLALLTERRASSTTAAVNMTDTQTRLAAVWASVLPNRTARMLVPGSNFFDEGGHSILAQQMFFRLKQEWKGIDLPVRVIFQSQTLEALAAEIDRAQDPIGLRLDAMPLPGDGSAGDEAYAGDARDLVRQLPGSIPSAAIGSNYAAASPLVLLTGATGFLGSYILHELLEGPTKARVVAHVRGEDAAAGLARLEATSKAYGLWSPTWVSTSRLEAVVGDISKPQLGLSQDVWQRLADQVDVVIHNGAQVNWMLPYSSLRAANVLSTLACIEFCATGKPKRLAFVSSTSTLDTAHFVELSREAGAVVLETDSLEGSRKGLGTGYGQSKWASEYMVREAGRRGLVGAVIRPGYVTGDPESGMSVTDDFLVRLWKGCLQVGARPDISNTVNTVPVKQVSRIVVAAAFHLPTVIGQSLGVAQVTSHPRLTLNEWIGALDVYGHRVPMVPYREWCAKVNDYTGDATKEEHALLPLFHFVVGDLPADTIAPELDDTNAASSLRLYATGAGEEHDDPLAASAVSIQTLGTYLAYLVAVGFLPPPTEKGERQLPQLDAERLRSVAAGVREGFGGRSSRA</sequence>
<dbReference type="EMBL" id="LFRF01000001">
    <property type="protein sequence ID" value="KND94938.1"/>
    <property type="molecule type" value="Genomic_DNA"/>
</dbReference>
<comment type="caution">
    <text evidence="20">The sequence shown here is derived from an EMBL/GenBank/DDBJ whole genome shotgun (WGS) entry which is preliminary data.</text>
</comment>
<dbReference type="STRING" id="1163406.A0A0L0NLL6"/>
<keyword evidence="13" id="KW-0457">Lysine biosynthesis</keyword>
<dbReference type="NCBIfam" id="TIGR03443">
    <property type="entry name" value="alpha_am_amid"/>
    <property type="match status" value="1"/>
</dbReference>
<dbReference type="Gene3D" id="3.30.300.30">
    <property type="match status" value="1"/>
</dbReference>
<dbReference type="InterPro" id="IPR036736">
    <property type="entry name" value="ACP-like_sf"/>
</dbReference>
<dbReference type="Gene3D" id="3.40.50.12780">
    <property type="entry name" value="N-terminal domain of ligase-like"/>
    <property type="match status" value="1"/>
</dbReference>
<dbReference type="InterPro" id="IPR009081">
    <property type="entry name" value="PP-bd_ACP"/>
</dbReference>
<gene>
    <name evidence="20" type="ORF">TOPH_00033</name>
</gene>
<evidence type="ECO:0000256" key="13">
    <source>
        <dbReference type="ARBA" id="ARBA00023154"/>
    </source>
</evidence>
<dbReference type="OrthoDB" id="329835at2759"/>
<keyword evidence="21" id="KW-1185">Reference proteome</keyword>
<keyword evidence="9" id="KW-0436">Ligase</keyword>
<dbReference type="AlphaFoldDB" id="A0A0L0NLL6"/>
<proteinExistence type="inferred from homology"/>
<evidence type="ECO:0000256" key="17">
    <source>
        <dbReference type="ARBA" id="ARBA00048414"/>
    </source>
</evidence>
<comment type="pathway">
    <text evidence="3">Amino-acid biosynthesis; L-lysine biosynthesis via AAA pathway; L-lysine from L-alpha-aminoadipate (fungal route): step 1/3.</text>
</comment>
<dbReference type="GO" id="GO:0016874">
    <property type="term" value="F:ligase activity"/>
    <property type="evidence" value="ECO:0007669"/>
    <property type="project" value="UniProtKB-KW"/>
</dbReference>
<dbReference type="InterPro" id="IPR000873">
    <property type="entry name" value="AMP-dep_synth/lig_dom"/>
</dbReference>
<dbReference type="PANTHER" id="PTHR44845">
    <property type="entry name" value="CARRIER DOMAIN-CONTAINING PROTEIN"/>
    <property type="match status" value="1"/>
</dbReference>
<keyword evidence="12" id="KW-0560">Oxidoreductase</keyword>
<evidence type="ECO:0000256" key="18">
    <source>
        <dbReference type="ARBA" id="ARBA00049537"/>
    </source>
</evidence>
<evidence type="ECO:0000256" key="6">
    <source>
        <dbReference type="ARBA" id="ARBA00013073"/>
    </source>
</evidence>
<dbReference type="Pfam" id="PF00501">
    <property type="entry name" value="AMP-binding"/>
    <property type="match status" value="1"/>
</dbReference>
<evidence type="ECO:0000256" key="3">
    <source>
        <dbReference type="ARBA" id="ARBA00004827"/>
    </source>
</evidence>
<evidence type="ECO:0000313" key="20">
    <source>
        <dbReference type="EMBL" id="KND94938.1"/>
    </source>
</evidence>
<dbReference type="NCBIfam" id="TIGR01733">
    <property type="entry name" value="AA-adenyl-dom"/>
    <property type="match status" value="1"/>
</dbReference>
<evidence type="ECO:0000256" key="10">
    <source>
        <dbReference type="ARBA" id="ARBA00022605"/>
    </source>
</evidence>
<keyword evidence="10" id="KW-0028">Amino-acid biosynthesis</keyword>
<evidence type="ECO:0000256" key="15">
    <source>
        <dbReference type="ARBA" id="ARBA00032195"/>
    </source>
</evidence>
<dbReference type="InterPro" id="IPR020806">
    <property type="entry name" value="PKS_PP-bd"/>
</dbReference>
<evidence type="ECO:0000256" key="8">
    <source>
        <dbReference type="ARBA" id="ARBA00022553"/>
    </source>
</evidence>
<accession>A0A0L0NLL6</accession>
<keyword evidence="11" id="KW-0521">NADP</keyword>
<dbReference type="InterPro" id="IPR036291">
    <property type="entry name" value="NAD(P)-bd_dom_sf"/>
</dbReference>
<evidence type="ECO:0000256" key="16">
    <source>
        <dbReference type="ARBA" id="ARBA00048260"/>
    </source>
</evidence>
<evidence type="ECO:0000313" key="21">
    <source>
        <dbReference type="Proteomes" id="UP000036947"/>
    </source>
</evidence>
<reference evidence="20 21" key="1">
    <citation type="journal article" date="2015" name="BMC Genomics">
        <title>The genome of the truffle-parasite Tolypocladium ophioglossoides and the evolution of antifungal peptaibiotics.</title>
        <authorList>
            <person name="Quandt C.A."/>
            <person name="Bushley K.E."/>
            <person name="Spatafora J.W."/>
        </authorList>
    </citation>
    <scope>NUCLEOTIDE SEQUENCE [LARGE SCALE GENOMIC DNA]</scope>
    <source>
        <strain evidence="20 21">CBS 100239</strain>
    </source>
</reference>
<comment type="catalytic activity">
    <reaction evidence="17">
        <text>(S)-2-amino-6-oxohexanoate + NAD(+) + H2O = L-2-aminoadipate + NADH + 2 H(+)</text>
        <dbReference type="Rhea" id="RHEA:12308"/>
        <dbReference type="ChEBI" id="CHEBI:15377"/>
        <dbReference type="ChEBI" id="CHEBI:15378"/>
        <dbReference type="ChEBI" id="CHEBI:57540"/>
        <dbReference type="ChEBI" id="CHEBI:57945"/>
        <dbReference type="ChEBI" id="CHEBI:58321"/>
        <dbReference type="ChEBI" id="CHEBI:58672"/>
        <dbReference type="EC" id="1.2.1.31"/>
    </reaction>
</comment>
<protein>
    <recommendedName>
        <fullName evidence="15">Alpha-aminoadipate reductase</fullName>
        <ecNumber evidence="6">1.2.1.31</ecNumber>
        <ecNumber evidence="5">1.2.1.95</ecNumber>
    </recommendedName>
    <alternativeName>
        <fullName evidence="14">L-aminoadipate-semialdehyde dehydrogenase</fullName>
    </alternativeName>
</protein>
<evidence type="ECO:0000256" key="11">
    <source>
        <dbReference type="ARBA" id="ARBA00022857"/>
    </source>
</evidence>
<dbReference type="GO" id="GO:0031177">
    <property type="term" value="F:phosphopantetheine binding"/>
    <property type="evidence" value="ECO:0007669"/>
    <property type="project" value="InterPro"/>
</dbReference>
<dbReference type="GO" id="GO:0019878">
    <property type="term" value="P:lysine biosynthetic process via aminoadipic acid"/>
    <property type="evidence" value="ECO:0007669"/>
    <property type="project" value="UniProtKB-UniPathway"/>
</dbReference>